<feature type="region of interest" description="Disordered" evidence="1">
    <location>
        <begin position="69"/>
        <end position="103"/>
    </location>
</feature>
<feature type="compositionally biased region" description="Basic and acidic residues" evidence="1">
    <location>
        <begin position="19"/>
        <end position="33"/>
    </location>
</feature>
<evidence type="ECO:0000313" key="2">
    <source>
        <dbReference type="EnsemblPlants" id="OGLUM09G05940.1"/>
    </source>
</evidence>
<reference evidence="2" key="1">
    <citation type="submission" date="2015-04" db="UniProtKB">
        <authorList>
            <consortium name="EnsemblPlants"/>
        </authorList>
    </citation>
    <scope>IDENTIFICATION</scope>
</reference>
<keyword evidence="3" id="KW-1185">Reference proteome</keyword>
<name>A0A0E0B1A3_9ORYZ</name>
<evidence type="ECO:0000313" key="3">
    <source>
        <dbReference type="Proteomes" id="UP000026961"/>
    </source>
</evidence>
<accession>A0A0E0B1A3</accession>
<sequence>MPNHFSFDHLPFCASQPPERNHADDALEHAPERRRFNHRRRLAILDHLGASRYAKNLTSTYSLKCLKNPSRRHQEHGERIFSSPAPIQIRRHSHDQGVDVIPE</sequence>
<dbReference type="AlphaFoldDB" id="A0A0E0B1A3"/>
<protein>
    <submittedName>
        <fullName evidence="2">Uncharacterized protein</fullName>
    </submittedName>
</protein>
<dbReference type="Proteomes" id="UP000026961">
    <property type="component" value="Chromosome 9"/>
</dbReference>
<proteinExistence type="predicted"/>
<dbReference type="EnsemblPlants" id="OGLUM09G05940.1">
    <property type="protein sequence ID" value="OGLUM09G05940.1"/>
    <property type="gene ID" value="OGLUM09G05940"/>
</dbReference>
<organism evidence="2">
    <name type="scientific">Oryza glumipatula</name>
    <dbReference type="NCBI Taxonomy" id="40148"/>
    <lineage>
        <taxon>Eukaryota</taxon>
        <taxon>Viridiplantae</taxon>
        <taxon>Streptophyta</taxon>
        <taxon>Embryophyta</taxon>
        <taxon>Tracheophyta</taxon>
        <taxon>Spermatophyta</taxon>
        <taxon>Magnoliopsida</taxon>
        <taxon>Liliopsida</taxon>
        <taxon>Poales</taxon>
        <taxon>Poaceae</taxon>
        <taxon>BOP clade</taxon>
        <taxon>Oryzoideae</taxon>
        <taxon>Oryzeae</taxon>
        <taxon>Oryzinae</taxon>
        <taxon>Oryza</taxon>
    </lineage>
</organism>
<evidence type="ECO:0000256" key="1">
    <source>
        <dbReference type="SAM" id="MobiDB-lite"/>
    </source>
</evidence>
<dbReference type="Gramene" id="OGLUM09G05940.1">
    <property type="protein sequence ID" value="OGLUM09G05940.1"/>
    <property type="gene ID" value="OGLUM09G05940"/>
</dbReference>
<reference evidence="2" key="2">
    <citation type="submission" date="2018-05" db="EMBL/GenBank/DDBJ databases">
        <title>OgluRS3 (Oryza glumaepatula Reference Sequence Version 3).</title>
        <authorList>
            <person name="Zhang J."/>
            <person name="Kudrna D."/>
            <person name="Lee S."/>
            <person name="Talag J."/>
            <person name="Welchert J."/>
            <person name="Wing R.A."/>
        </authorList>
    </citation>
    <scope>NUCLEOTIDE SEQUENCE [LARGE SCALE GENOMIC DNA]</scope>
</reference>
<feature type="region of interest" description="Disordered" evidence="1">
    <location>
        <begin position="1"/>
        <end position="33"/>
    </location>
</feature>
<dbReference type="HOGENOM" id="CLU_2267989_0_0_1"/>